<keyword evidence="2 4" id="KW-0378">Hydrolase</keyword>
<dbReference type="GO" id="GO:0008422">
    <property type="term" value="F:beta-glucosidase activity"/>
    <property type="evidence" value="ECO:0007669"/>
    <property type="project" value="UniProtKB-ARBA"/>
</dbReference>
<dbReference type="InterPro" id="IPR017853">
    <property type="entry name" value="GH"/>
</dbReference>
<dbReference type="InterPro" id="IPR036881">
    <property type="entry name" value="Glyco_hydro_3_C_sf"/>
</dbReference>
<evidence type="ECO:0000256" key="4">
    <source>
        <dbReference type="RuleBase" id="RU361161"/>
    </source>
</evidence>
<dbReference type="InterPro" id="IPR019800">
    <property type="entry name" value="Glyco_hydro_3_AS"/>
</dbReference>
<dbReference type="InterPro" id="IPR036962">
    <property type="entry name" value="Glyco_hydro_3_N_sf"/>
</dbReference>
<organism evidence="6 7">
    <name type="scientific">Prolixibacter bellariivorans</name>
    <dbReference type="NCBI Taxonomy" id="314319"/>
    <lineage>
        <taxon>Bacteria</taxon>
        <taxon>Pseudomonadati</taxon>
        <taxon>Bacteroidota</taxon>
        <taxon>Bacteroidia</taxon>
        <taxon>Marinilabiliales</taxon>
        <taxon>Prolixibacteraceae</taxon>
        <taxon>Prolixibacter</taxon>
    </lineage>
</organism>
<evidence type="ECO:0000313" key="6">
    <source>
        <dbReference type="EMBL" id="GET34456.1"/>
    </source>
</evidence>
<comment type="similarity">
    <text evidence="1 4">Belongs to the glycosyl hydrolase 3 family.</text>
</comment>
<dbReference type="SUPFAM" id="SSF51445">
    <property type="entry name" value="(Trans)glycosidases"/>
    <property type="match status" value="1"/>
</dbReference>
<dbReference type="InterPro" id="IPR001764">
    <property type="entry name" value="Glyco_hydro_3_N"/>
</dbReference>
<dbReference type="InterPro" id="IPR026891">
    <property type="entry name" value="Fn3-like"/>
</dbReference>
<dbReference type="PANTHER" id="PTHR42715">
    <property type="entry name" value="BETA-GLUCOSIDASE"/>
    <property type="match status" value="1"/>
</dbReference>
<dbReference type="PANTHER" id="PTHR42715:SF10">
    <property type="entry name" value="BETA-GLUCOSIDASE"/>
    <property type="match status" value="1"/>
</dbReference>
<dbReference type="Gene3D" id="3.40.50.1700">
    <property type="entry name" value="Glycoside hydrolase family 3 C-terminal domain"/>
    <property type="match status" value="1"/>
</dbReference>
<dbReference type="InterPro" id="IPR002772">
    <property type="entry name" value="Glyco_hydro_3_C"/>
</dbReference>
<dbReference type="Gene3D" id="2.60.40.10">
    <property type="entry name" value="Immunoglobulins"/>
    <property type="match status" value="1"/>
</dbReference>
<dbReference type="InterPro" id="IPR013783">
    <property type="entry name" value="Ig-like_fold"/>
</dbReference>
<proteinExistence type="inferred from homology"/>
<dbReference type="FunFam" id="2.60.40.10:FF:000495">
    <property type="entry name" value="Periplasmic beta-glucosidase"/>
    <property type="match status" value="1"/>
</dbReference>
<dbReference type="PROSITE" id="PS00775">
    <property type="entry name" value="GLYCOSYL_HYDROL_F3"/>
    <property type="match status" value="1"/>
</dbReference>
<evidence type="ECO:0000259" key="5">
    <source>
        <dbReference type="SMART" id="SM01217"/>
    </source>
</evidence>
<gene>
    <name evidence="6" type="ORF">PbJCM13498_33190</name>
</gene>
<dbReference type="EMBL" id="BLAX01000001">
    <property type="protein sequence ID" value="GET34456.1"/>
    <property type="molecule type" value="Genomic_DNA"/>
</dbReference>
<keyword evidence="4" id="KW-0326">Glycosidase</keyword>
<evidence type="ECO:0000313" key="7">
    <source>
        <dbReference type="Proteomes" id="UP000391834"/>
    </source>
</evidence>
<dbReference type="SMART" id="SM01217">
    <property type="entry name" value="Fn3_like"/>
    <property type="match status" value="1"/>
</dbReference>
<dbReference type="Gene3D" id="3.20.20.300">
    <property type="entry name" value="Glycoside hydrolase, family 3, N-terminal domain"/>
    <property type="match status" value="1"/>
</dbReference>
<dbReference type="InterPro" id="IPR050288">
    <property type="entry name" value="Cellulose_deg_GH3"/>
</dbReference>
<name>A0A5M4B3K5_9BACT</name>
<keyword evidence="3" id="KW-0119">Carbohydrate metabolism</keyword>
<comment type="caution">
    <text evidence="6">The sequence shown here is derived from an EMBL/GenBank/DDBJ whole genome shotgun (WGS) entry which is preliminary data.</text>
</comment>
<dbReference type="PRINTS" id="PR00133">
    <property type="entry name" value="GLHYDRLASE3"/>
</dbReference>
<keyword evidence="7" id="KW-1185">Reference proteome</keyword>
<accession>A0A5M4B3K5</accession>
<dbReference type="GO" id="GO:0005975">
    <property type="term" value="P:carbohydrate metabolic process"/>
    <property type="evidence" value="ECO:0007669"/>
    <property type="project" value="InterPro"/>
</dbReference>
<dbReference type="Pfam" id="PF14310">
    <property type="entry name" value="Fn3-like"/>
    <property type="match status" value="1"/>
</dbReference>
<dbReference type="Pfam" id="PF01915">
    <property type="entry name" value="Glyco_hydro_3_C"/>
    <property type="match status" value="1"/>
</dbReference>
<sequence>MTIKTMNKQMKRKSIALPVLSVLILGMLSCSQPKKNNAPAYEKKIDSLISLMTLKEKVGMIHANSSFTSAGVPRLGIPEWVMSDGPHGVRPEHGRGWTLLNNGKDSSTYLPTGITLASTWNKELGYKFGTVLGSEANARGKDNILGPGVCIIRTPLNGRNFEYLSEDPYLAGQMAVGYIKGVQSQDVAACVKHYLANNQETERNSIDVEMSERALREIYLPAFKAAVEQGNVYTLMGAYNKFRGQFCTENKYLVKDILKGEFGFKGVVMSDWGAVHNTMDALMNGTDLEMGTDLTQKTPDYGKFFMGDTVIGLVKSGKVPESVINDKVHRILRVMYETHVLGGGRKKGERNTPEHQAVALKVAEEGIVLLKNQDHVLPLKEDGLKSVAVIGANADRKNAMGGGSSQVRPPFEITPLQGIQQYLGDKVKVNYAEGYKVARGEKADPKLIAQAVKAAKSADATILVGGWVHGFGRQWSDNAYDSEGIDKPNMQLPFGQNELIQAVLKANPNTIIVMMGGGPMDMTSWVGNAKGILEAWYPGMEGGKALAEIIFGKVNPSGKLPVTFPKKLADVPAEKMGDYPGKNGKEVYKEGIYVGYRYYDSYNVAPEFCFGHGLSYTTFKYDNLQVIPGNKQATVKVKLTNTGDMTGGEVVEVYVHQEKSELKRPEKELKAFSKVFLKPGESKEVELTLPSSAFEYYNDQKHQWVLEPGKFDILVGSSSRDIRQTGTVTL</sequence>
<protein>
    <submittedName>
        <fullName evidence="6">Glycosyl hydrolase</fullName>
    </submittedName>
</protein>
<feature type="domain" description="Fibronectin type III-like" evidence="5">
    <location>
        <begin position="649"/>
        <end position="719"/>
    </location>
</feature>
<reference evidence="6 7" key="1">
    <citation type="submission" date="2019-10" db="EMBL/GenBank/DDBJ databases">
        <title>Prolixibacter strains distinguished by the presence of nitrate reductase genes were adept at nitrate-dependent anaerobic corrosion of metallic iron and carbon steel.</title>
        <authorList>
            <person name="Iino T."/>
            <person name="Shono N."/>
            <person name="Ito K."/>
            <person name="Nakamura R."/>
            <person name="Sueoka K."/>
            <person name="Harayama S."/>
            <person name="Ohkuma M."/>
        </authorList>
    </citation>
    <scope>NUCLEOTIDE SEQUENCE [LARGE SCALE GENOMIC DNA]</scope>
    <source>
        <strain evidence="6 7">JCM 13498</strain>
    </source>
</reference>
<dbReference type="Pfam" id="PF00933">
    <property type="entry name" value="Glyco_hydro_3"/>
    <property type="match status" value="1"/>
</dbReference>
<evidence type="ECO:0000256" key="1">
    <source>
        <dbReference type="ARBA" id="ARBA00005336"/>
    </source>
</evidence>
<evidence type="ECO:0000256" key="2">
    <source>
        <dbReference type="ARBA" id="ARBA00022801"/>
    </source>
</evidence>
<dbReference type="Proteomes" id="UP000391834">
    <property type="component" value="Unassembled WGS sequence"/>
</dbReference>
<dbReference type="PROSITE" id="PS51257">
    <property type="entry name" value="PROKAR_LIPOPROTEIN"/>
    <property type="match status" value="1"/>
</dbReference>
<dbReference type="AlphaFoldDB" id="A0A5M4B3K5"/>
<dbReference type="SUPFAM" id="SSF52279">
    <property type="entry name" value="Beta-D-glucan exohydrolase, C-terminal domain"/>
    <property type="match status" value="1"/>
</dbReference>
<evidence type="ECO:0000256" key="3">
    <source>
        <dbReference type="ARBA" id="ARBA00023277"/>
    </source>
</evidence>